<reference evidence="13 14" key="1">
    <citation type="submission" date="2024-05" db="EMBL/GenBank/DDBJ databases">
        <authorList>
            <person name="Wallberg A."/>
        </authorList>
    </citation>
    <scope>NUCLEOTIDE SEQUENCE [LARGE SCALE GENOMIC DNA]</scope>
</reference>
<keyword evidence="14" id="KW-1185">Reference proteome</keyword>
<evidence type="ECO:0000256" key="5">
    <source>
        <dbReference type="ARBA" id="ARBA00022617"/>
    </source>
</evidence>
<dbReference type="InterPro" id="IPR017972">
    <property type="entry name" value="Cyt_P450_CS"/>
</dbReference>
<accession>A0AAV2SB73</accession>
<name>A0AAV2SB73_MEGNR</name>
<dbReference type="PANTHER" id="PTHR24291:SF189">
    <property type="entry name" value="CYTOCHROME P450 4C3-RELATED"/>
    <property type="match status" value="1"/>
</dbReference>
<comment type="subcellular location">
    <subcellularLocation>
        <location evidence="3">Endoplasmic reticulum membrane</location>
    </subcellularLocation>
</comment>
<evidence type="ECO:0000256" key="11">
    <source>
        <dbReference type="PIRSR" id="PIRSR602403-1"/>
    </source>
</evidence>
<proteinExistence type="inferred from homology"/>
<dbReference type="GO" id="GO:0005789">
    <property type="term" value="C:endoplasmic reticulum membrane"/>
    <property type="evidence" value="ECO:0007669"/>
    <property type="project" value="UniProtKB-SubCell"/>
</dbReference>
<dbReference type="InterPro" id="IPR002403">
    <property type="entry name" value="Cyt_P450_E_grp-IV"/>
</dbReference>
<dbReference type="EMBL" id="CAXKWB010050644">
    <property type="protein sequence ID" value="CAL4170143.1"/>
    <property type="molecule type" value="Genomic_DNA"/>
</dbReference>
<dbReference type="Proteomes" id="UP001497623">
    <property type="component" value="Unassembled WGS sequence"/>
</dbReference>
<organism evidence="13 14">
    <name type="scientific">Meganyctiphanes norvegica</name>
    <name type="common">Northern krill</name>
    <name type="synonym">Thysanopoda norvegica</name>
    <dbReference type="NCBI Taxonomy" id="48144"/>
    <lineage>
        <taxon>Eukaryota</taxon>
        <taxon>Metazoa</taxon>
        <taxon>Ecdysozoa</taxon>
        <taxon>Arthropoda</taxon>
        <taxon>Crustacea</taxon>
        <taxon>Multicrustacea</taxon>
        <taxon>Malacostraca</taxon>
        <taxon>Eumalacostraca</taxon>
        <taxon>Eucarida</taxon>
        <taxon>Euphausiacea</taxon>
        <taxon>Euphausiidae</taxon>
        <taxon>Meganyctiphanes</taxon>
    </lineage>
</organism>
<keyword evidence="10" id="KW-0472">Membrane</keyword>
<keyword evidence="6 11" id="KW-0479">Metal-binding</keyword>
<keyword evidence="9 12" id="KW-0503">Monooxygenase</keyword>
<comment type="caution">
    <text evidence="13">The sequence shown here is derived from an EMBL/GenBank/DDBJ whole genome shotgun (WGS) entry which is preliminary data.</text>
</comment>
<dbReference type="Pfam" id="PF00067">
    <property type="entry name" value="p450"/>
    <property type="match status" value="1"/>
</dbReference>
<evidence type="ECO:0000256" key="9">
    <source>
        <dbReference type="ARBA" id="ARBA00023033"/>
    </source>
</evidence>
<evidence type="ECO:0000256" key="7">
    <source>
        <dbReference type="ARBA" id="ARBA00022824"/>
    </source>
</evidence>
<evidence type="ECO:0000256" key="6">
    <source>
        <dbReference type="ARBA" id="ARBA00022723"/>
    </source>
</evidence>
<dbReference type="InterPro" id="IPR050196">
    <property type="entry name" value="Cytochrome_P450_Monoox"/>
</dbReference>
<evidence type="ECO:0000313" key="13">
    <source>
        <dbReference type="EMBL" id="CAL4170143.1"/>
    </source>
</evidence>
<dbReference type="GO" id="GO:0020037">
    <property type="term" value="F:heme binding"/>
    <property type="evidence" value="ECO:0007669"/>
    <property type="project" value="InterPro"/>
</dbReference>
<dbReference type="Gene3D" id="1.10.630.10">
    <property type="entry name" value="Cytochrome P450"/>
    <property type="match status" value="1"/>
</dbReference>
<protein>
    <recommendedName>
        <fullName evidence="15">Cytochrome P450</fullName>
    </recommendedName>
</protein>
<dbReference type="AlphaFoldDB" id="A0AAV2SB73"/>
<comment type="similarity">
    <text evidence="4 12">Belongs to the cytochrome P450 family.</text>
</comment>
<keyword evidence="7" id="KW-0256">Endoplasmic reticulum</keyword>
<dbReference type="PRINTS" id="PR00385">
    <property type="entry name" value="P450"/>
</dbReference>
<dbReference type="GO" id="GO:0016705">
    <property type="term" value="F:oxidoreductase activity, acting on paired donors, with incorporation or reduction of molecular oxygen"/>
    <property type="evidence" value="ECO:0007669"/>
    <property type="project" value="InterPro"/>
</dbReference>
<evidence type="ECO:0000256" key="12">
    <source>
        <dbReference type="RuleBase" id="RU000461"/>
    </source>
</evidence>
<comment type="cofactor">
    <cofactor evidence="1 11">
        <name>heme</name>
        <dbReference type="ChEBI" id="CHEBI:30413"/>
    </cofactor>
</comment>
<gene>
    <name evidence="13" type="ORF">MNOR_LOCUS33959</name>
</gene>
<keyword evidence="8 11" id="KW-0408">Iron</keyword>
<dbReference type="GO" id="GO:0004497">
    <property type="term" value="F:monooxygenase activity"/>
    <property type="evidence" value="ECO:0007669"/>
    <property type="project" value="UniProtKB-KW"/>
</dbReference>
<evidence type="ECO:0000256" key="4">
    <source>
        <dbReference type="ARBA" id="ARBA00010617"/>
    </source>
</evidence>
<dbReference type="PRINTS" id="PR00465">
    <property type="entry name" value="EP450IV"/>
</dbReference>
<evidence type="ECO:0000256" key="3">
    <source>
        <dbReference type="ARBA" id="ARBA00004586"/>
    </source>
</evidence>
<keyword evidence="5 11" id="KW-0349">Heme</keyword>
<evidence type="ECO:0000313" key="14">
    <source>
        <dbReference type="Proteomes" id="UP001497623"/>
    </source>
</evidence>
<evidence type="ECO:0000256" key="10">
    <source>
        <dbReference type="ARBA" id="ARBA00023136"/>
    </source>
</evidence>
<evidence type="ECO:0008006" key="15">
    <source>
        <dbReference type="Google" id="ProtNLM"/>
    </source>
</evidence>
<evidence type="ECO:0000256" key="2">
    <source>
        <dbReference type="ARBA" id="ARBA00003690"/>
    </source>
</evidence>
<dbReference type="PROSITE" id="PS00086">
    <property type="entry name" value="CYTOCHROME_P450"/>
    <property type="match status" value="1"/>
</dbReference>
<dbReference type="InterPro" id="IPR001128">
    <property type="entry name" value="Cyt_P450"/>
</dbReference>
<evidence type="ECO:0000256" key="1">
    <source>
        <dbReference type="ARBA" id="ARBA00001971"/>
    </source>
</evidence>
<comment type="function">
    <text evidence="2">May be involved in the metabolism of insect hormones and in the breakdown of synthetic insecticides.</text>
</comment>
<dbReference type="SUPFAM" id="SSF48264">
    <property type="entry name" value="Cytochrome P450"/>
    <property type="match status" value="1"/>
</dbReference>
<keyword evidence="12" id="KW-0560">Oxidoreductase</keyword>
<sequence>MSVAGFQNKNINMDDLPNLKYLECCIKEALRIYPAVPFFAREITKEINIDNYVIPIGSTVQVMTYALHRDEEHFPDPEVFKPERFSTENCKDRHPYAYVPFSAGPRNCIGQKFAMMEMKIMLATIIKQIKITSQEEQKDISVLGEVILRAENGIMVKIEHRTTSNMGDRING</sequence>
<evidence type="ECO:0000256" key="8">
    <source>
        <dbReference type="ARBA" id="ARBA00023004"/>
    </source>
</evidence>
<dbReference type="GO" id="GO:0005506">
    <property type="term" value="F:iron ion binding"/>
    <property type="evidence" value="ECO:0007669"/>
    <property type="project" value="InterPro"/>
</dbReference>
<dbReference type="InterPro" id="IPR036396">
    <property type="entry name" value="Cyt_P450_sf"/>
</dbReference>
<feature type="binding site" description="axial binding residue" evidence="11">
    <location>
        <position position="108"/>
    </location>
    <ligand>
        <name>heme</name>
        <dbReference type="ChEBI" id="CHEBI:30413"/>
    </ligand>
    <ligandPart>
        <name>Fe</name>
        <dbReference type="ChEBI" id="CHEBI:18248"/>
    </ligandPart>
</feature>
<dbReference type="PANTHER" id="PTHR24291">
    <property type="entry name" value="CYTOCHROME P450 FAMILY 4"/>
    <property type="match status" value="1"/>
</dbReference>